<reference evidence="3 4" key="1">
    <citation type="submission" date="2016-10" db="EMBL/GenBank/DDBJ databases">
        <authorList>
            <person name="de Groot N.N."/>
        </authorList>
    </citation>
    <scope>NUCLEOTIDE SEQUENCE [LARGE SCALE GENOMIC DNA]</scope>
    <source>
        <strain evidence="3 4">CGMCC 1.9157</strain>
    </source>
</reference>
<dbReference type="PANTHER" id="PTHR30535">
    <property type="entry name" value="VITAMIN B12-BINDING PROTEIN"/>
    <property type="match status" value="1"/>
</dbReference>
<name>A0A1I5CTA2_9HYPH</name>
<dbReference type="Gene3D" id="3.40.50.1980">
    <property type="entry name" value="Nitrogenase molybdenum iron protein domain"/>
    <property type="match status" value="1"/>
</dbReference>
<proteinExistence type="predicted"/>
<evidence type="ECO:0000313" key="3">
    <source>
        <dbReference type="EMBL" id="SFN90164.1"/>
    </source>
</evidence>
<accession>A0A1I5CTA2</accession>
<dbReference type="InterPro" id="IPR050902">
    <property type="entry name" value="ABC_Transporter_SBP"/>
</dbReference>
<dbReference type="PANTHER" id="PTHR30535:SF35">
    <property type="entry name" value="PERIPLASMIC BINDING PROTEIN"/>
    <property type="match status" value="1"/>
</dbReference>
<dbReference type="Pfam" id="PF01497">
    <property type="entry name" value="Peripla_BP_2"/>
    <property type="match status" value="1"/>
</dbReference>
<protein>
    <submittedName>
        <fullName evidence="3">ABC-type Fe3+-hydroxamate transport system, substrate-binding protein</fullName>
    </submittedName>
</protein>
<dbReference type="SUPFAM" id="SSF53807">
    <property type="entry name" value="Helical backbone' metal receptor"/>
    <property type="match status" value="1"/>
</dbReference>
<organism evidence="3 4">
    <name type="scientific">Cohaesibacter marisflavi</name>
    <dbReference type="NCBI Taxonomy" id="655353"/>
    <lineage>
        <taxon>Bacteria</taxon>
        <taxon>Pseudomonadati</taxon>
        <taxon>Pseudomonadota</taxon>
        <taxon>Alphaproteobacteria</taxon>
        <taxon>Hyphomicrobiales</taxon>
        <taxon>Cohaesibacteraceae</taxon>
    </lineage>
</organism>
<evidence type="ECO:0000256" key="1">
    <source>
        <dbReference type="ARBA" id="ARBA00022729"/>
    </source>
</evidence>
<feature type="domain" description="Fe/B12 periplasmic-binding" evidence="2">
    <location>
        <begin position="8"/>
        <end position="106"/>
    </location>
</feature>
<dbReference type="InterPro" id="IPR054828">
    <property type="entry name" value="Vit_B12_bind_prot"/>
</dbReference>
<dbReference type="NCBIfam" id="NF038402">
    <property type="entry name" value="TroA_like"/>
    <property type="match status" value="1"/>
</dbReference>
<dbReference type="Proteomes" id="UP000199236">
    <property type="component" value="Unassembled WGS sequence"/>
</dbReference>
<dbReference type="OrthoDB" id="6495095at2"/>
<dbReference type="RefSeq" id="WP_090069692.1">
    <property type="nucleotide sequence ID" value="NZ_FOVR01000002.1"/>
</dbReference>
<keyword evidence="1" id="KW-0732">Signal</keyword>
<evidence type="ECO:0000313" key="4">
    <source>
        <dbReference type="Proteomes" id="UP000199236"/>
    </source>
</evidence>
<sequence length="251" mass="28699">MLATPKRVISLVPSWTETLLAAGIILVGRTRFCIHPQKTVADIPVVGGTKDWNWDKLLATKPDLILLDREENARFMGEQTDIPCHVTHVTSLEDMAATFADLASLLANDKLQQMAERCHTLLSLQKKPWQPETPLPALMEWGRQPVRPPEKILYLIWRKPWMAVSRECFIGDSLSRLGVEITHFDERYPVIDLDAFDPETTLLLCASEPYPFHAKKQLLAELPFAHAFVDGEWLSWYGIRSLEFLERELGR</sequence>
<evidence type="ECO:0000259" key="2">
    <source>
        <dbReference type="Pfam" id="PF01497"/>
    </source>
</evidence>
<gene>
    <name evidence="3" type="ORF">SAMN04488056_102344</name>
</gene>
<dbReference type="STRING" id="655353.SAMN04488056_102344"/>
<dbReference type="EMBL" id="FOVR01000002">
    <property type="protein sequence ID" value="SFN90164.1"/>
    <property type="molecule type" value="Genomic_DNA"/>
</dbReference>
<dbReference type="InterPro" id="IPR002491">
    <property type="entry name" value="ABC_transptr_periplasmic_BD"/>
</dbReference>
<dbReference type="AlphaFoldDB" id="A0A1I5CTA2"/>
<keyword evidence="4" id="KW-1185">Reference proteome</keyword>